<dbReference type="PROSITE" id="PS50851">
    <property type="entry name" value="CHEW"/>
    <property type="match status" value="1"/>
</dbReference>
<dbReference type="SUPFAM" id="SSF47226">
    <property type="entry name" value="Histidine-containing phosphotransfer domain, HPT domain"/>
    <property type="match status" value="1"/>
</dbReference>
<evidence type="ECO:0000256" key="8">
    <source>
        <dbReference type="ARBA" id="ARBA00035100"/>
    </source>
</evidence>
<dbReference type="InterPro" id="IPR004358">
    <property type="entry name" value="Sig_transdc_His_kin-like_C"/>
</dbReference>
<keyword evidence="4 10" id="KW-0597">Phosphoprotein</keyword>
<dbReference type="PANTHER" id="PTHR43395">
    <property type="entry name" value="SENSOR HISTIDINE KINASE CHEA"/>
    <property type="match status" value="1"/>
</dbReference>
<keyword evidence="5 16" id="KW-0808">Transferase</keyword>
<dbReference type="GO" id="GO:0006935">
    <property type="term" value="P:chemotaxis"/>
    <property type="evidence" value="ECO:0007669"/>
    <property type="project" value="InterPro"/>
</dbReference>
<dbReference type="InterPro" id="IPR005467">
    <property type="entry name" value="His_kinase_dom"/>
</dbReference>
<organism evidence="16 17">
    <name type="scientific">Achromobacter kerstersii</name>
    <dbReference type="NCBI Taxonomy" id="1353890"/>
    <lineage>
        <taxon>Bacteria</taxon>
        <taxon>Pseudomonadati</taxon>
        <taxon>Pseudomonadota</taxon>
        <taxon>Betaproteobacteria</taxon>
        <taxon>Burkholderiales</taxon>
        <taxon>Alcaligenaceae</taxon>
        <taxon>Achromobacter</taxon>
    </lineage>
</organism>
<name>A0A6S6ZLZ2_9BURK</name>
<comment type="catalytic activity">
    <reaction evidence="1">
        <text>ATP + protein L-histidine = ADP + protein N-phospho-L-histidine.</text>
        <dbReference type="EC" id="2.7.13.3"/>
    </reaction>
</comment>
<evidence type="ECO:0000256" key="6">
    <source>
        <dbReference type="ARBA" id="ARBA00022777"/>
    </source>
</evidence>
<proteinExistence type="predicted"/>
<dbReference type="InterPro" id="IPR036641">
    <property type="entry name" value="HPT_dom_sf"/>
</dbReference>
<dbReference type="SUPFAM" id="SSF52172">
    <property type="entry name" value="CheY-like"/>
    <property type="match status" value="1"/>
</dbReference>
<dbReference type="PROSITE" id="PS50894">
    <property type="entry name" value="HPT"/>
    <property type="match status" value="1"/>
</dbReference>
<dbReference type="PROSITE" id="PS50109">
    <property type="entry name" value="HIS_KIN"/>
    <property type="match status" value="1"/>
</dbReference>
<dbReference type="Pfam" id="PF01584">
    <property type="entry name" value="CheW"/>
    <property type="match status" value="1"/>
</dbReference>
<dbReference type="Proteomes" id="UP000494269">
    <property type="component" value="Unassembled WGS sequence"/>
</dbReference>
<dbReference type="EMBL" id="CADIJQ010000001">
    <property type="protein sequence ID" value="CAB3674986.1"/>
    <property type="molecule type" value="Genomic_DNA"/>
</dbReference>
<dbReference type="PROSITE" id="PS50110">
    <property type="entry name" value="RESPONSE_REGULATORY"/>
    <property type="match status" value="1"/>
</dbReference>
<evidence type="ECO:0000256" key="1">
    <source>
        <dbReference type="ARBA" id="ARBA00000085"/>
    </source>
</evidence>
<dbReference type="InterPro" id="IPR051315">
    <property type="entry name" value="Bact_Chemotaxis_CheA"/>
</dbReference>
<dbReference type="Pfam" id="PF01627">
    <property type="entry name" value="Hpt"/>
    <property type="match status" value="1"/>
</dbReference>
<dbReference type="RefSeq" id="WP_175169141.1">
    <property type="nucleotide sequence ID" value="NZ_CADIJQ010000001.1"/>
</dbReference>
<evidence type="ECO:0000259" key="13">
    <source>
        <dbReference type="PROSITE" id="PS50110"/>
    </source>
</evidence>
<evidence type="ECO:0000256" key="11">
    <source>
        <dbReference type="SAM" id="MobiDB-lite"/>
    </source>
</evidence>
<evidence type="ECO:0000256" key="5">
    <source>
        <dbReference type="ARBA" id="ARBA00022679"/>
    </source>
</evidence>
<dbReference type="CDD" id="cd19924">
    <property type="entry name" value="REC_CheV-like"/>
    <property type="match status" value="1"/>
</dbReference>
<evidence type="ECO:0000313" key="17">
    <source>
        <dbReference type="Proteomes" id="UP000494269"/>
    </source>
</evidence>
<feature type="domain" description="Histidine kinase" evidence="12">
    <location>
        <begin position="308"/>
        <end position="511"/>
    </location>
</feature>
<dbReference type="InterPro" id="IPR003594">
    <property type="entry name" value="HATPase_dom"/>
</dbReference>
<dbReference type="InterPro" id="IPR036061">
    <property type="entry name" value="CheW-like_dom_sf"/>
</dbReference>
<dbReference type="Pfam" id="PF02518">
    <property type="entry name" value="HATPase_c"/>
    <property type="match status" value="1"/>
</dbReference>
<dbReference type="PANTHER" id="PTHR43395:SF1">
    <property type="entry name" value="CHEMOTAXIS PROTEIN CHEA"/>
    <property type="match status" value="1"/>
</dbReference>
<evidence type="ECO:0000259" key="14">
    <source>
        <dbReference type="PROSITE" id="PS50851"/>
    </source>
</evidence>
<dbReference type="AlphaFoldDB" id="A0A6S6ZLZ2"/>
<keyword evidence="17" id="KW-1185">Reference proteome</keyword>
<evidence type="ECO:0000256" key="9">
    <source>
        <dbReference type="PROSITE-ProRule" id="PRU00110"/>
    </source>
</evidence>
<dbReference type="SUPFAM" id="SSF55874">
    <property type="entry name" value="ATPase domain of HSP90 chaperone/DNA topoisomerase II/histidine kinase"/>
    <property type="match status" value="1"/>
</dbReference>
<evidence type="ECO:0000256" key="10">
    <source>
        <dbReference type="PROSITE-ProRule" id="PRU00169"/>
    </source>
</evidence>
<dbReference type="Gene3D" id="3.40.50.2300">
    <property type="match status" value="1"/>
</dbReference>
<feature type="domain" description="Response regulatory" evidence="13">
    <location>
        <begin position="671"/>
        <end position="787"/>
    </location>
</feature>
<comment type="function">
    <text evidence="8">Involved in the transmission of sensory signals from the chemoreceptors to the flagellar motors. CheA is autophosphorylated; it can transfer its phosphate group to either CheB or CheY.</text>
</comment>
<evidence type="ECO:0000313" key="16">
    <source>
        <dbReference type="EMBL" id="CAB3674986.1"/>
    </source>
</evidence>
<feature type="compositionally biased region" description="Pro residues" evidence="11">
    <location>
        <begin position="127"/>
        <end position="137"/>
    </location>
</feature>
<feature type="compositionally biased region" description="Low complexity" evidence="11">
    <location>
        <begin position="169"/>
        <end position="199"/>
    </location>
</feature>
<dbReference type="Gene3D" id="3.30.565.10">
    <property type="entry name" value="Histidine kinase-like ATPase, C-terminal domain"/>
    <property type="match status" value="1"/>
</dbReference>
<feature type="domain" description="HPt" evidence="15">
    <location>
        <begin position="4"/>
        <end position="118"/>
    </location>
</feature>
<dbReference type="SMART" id="SM00260">
    <property type="entry name" value="CheW"/>
    <property type="match status" value="1"/>
</dbReference>
<feature type="modified residue" description="4-aspartylphosphate" evidence="10">
    <location>
        <position position="720"/>
    </location>
</feature>
<dbReference type="FunFam" id="3.30.565.10:FF:000016">
    <property type="entry name" value="Chemotaxis protein CheA, putative"/>
    <property type="match status" value="1"/>
</dbReference>
<dbReference type="InterPro" id="IPR008207">
    <property type="entry name" value="Sig_transdc_His_kin_Hpt_dom"/>
</dbReference>
<dbReference type="SMART" id="SM00448">
    <property type="entry name" value="REC"/>
    <property type="match status" value="1"/>
</dbReference>
<gene>
    <name evidence="16" type="primary">rcsC_4</name>
    <name evidence="16" type="ORF">LMG3441_01275</name>
</gene>
<keyword evidence="6 16" id="KW-0418">Kinase</keyword>
<feature type="region of interest" description="Disordered" evidence="11">
    <location>
        <begin position="124"/>
        <end position="213"/>
    </location>
</feature>
<protein>
    <recommendedName>
        <fullName evidence="3">Chemotaxis protein CheA</fullName>
        <ecNumber evidence="2">2.7.13.3</ecNumber>
    </recommendedName>
</protein>
<accession>A0A6S6ZLZ2</accession>
<dbReference type="InterPro" id="IPR036890">
    <property type="entry name" value="HATPase_C_sf"/>
</dbReference>
<dbReference type="CDD" id="cd00088">
    <property type="entry name" value="HPT"/>
    <property type="match status" value="1"/>
</dbReference>
<dbReference type="InterPro" id="IPR011006">
    <property type="entry name" value="CheY-like_superfamily"/>
</dbReference>
<evidence type="ECO:0000259" key="15">
    <source>
        <dbReference type="PROSITE" id="PS50894"/>
    </source>
</evidence>
<evidence type="ECO:0000256" key="3">
    <source>
        <dbReference type="ARBA" id="ARBA00021495"/>
    </source>
</evidence>
<feature type="domain" description="CheW-like" evidence="14">
    <location>
        <begin position="513"/>
        <end position="647"/>
    </location>
</feature>
<dbReference type="InterPro" id="IPR001789">
    <property type="entry name" value="Sig_transdc_resp-reg_receiver"/>
</dbReference>
<dbReference type="PRINTS" id="PR00344">
    <property type="entry name" value="BCTRLSENSOR"/>
</dbReference>
<evidence type="ECO:0000256" key="2">
    <source>
        <dbReference type="ARBA" id="ARBA00012438"/>
    </source>
</evidence>
<dbReference type="GO" id="GO:0000155">
    <property type="term" value="F:phosphorelay sensor kinase activity"/>
    <property type="evidence" value="ECO:0007669"/>
    <property type="project" value="UniProtKB-ARBA"/>
</dbReference>
<dbReference type="SUPFAM" id="SSF50341">
    <property type="entry name" value="CheW-like"/>
    <property type="match status" value="1"/>
</dbReference>
<dbReference type="Gene3D" id="2.30.30.40">
    <property type="entry name" value="SH3 Domains"/>
    <property type="match status" value="1"/>
</dbReference>
<evidence type="ECO:0000259" key="12">
    <source>
        <dbReference type="PROSITE" id="PS50109"/>
    </source>
</evidence>
<reference evidence="16 17" key="1">
    <citation type="submission" date="2020-04" db="EMBL/GenBank/DDBJ databases">
        <authorList>
            <person name="De Canck E."/>
        </authorList>
    </citation>
    <scope>NUCLEOTIDE SEQUENCE [LARGE SCALE GENOMIC DNA]</scope>
    <source>
        <strain evidence="16 17">LMG 3441</strain>
    </source>
</reference>
<sequence>MNPDEMRDASLLELFQLETRTQVQVLNNGLLALEHNPTSAPQLEACMRAAHSLKGAARIVDLHPAVRIAHAMEDCLVAAQEGRLRLQATDIDALLLGADLLQRVATPGVELGAEIDDLVMRLSNAPNAPPAAPPTPPREPRPSDFFPPIQRLDDPPPTLSAATSSGFLTSASPSSAFPSSGFPTSASPSSASQAPAAQALTRRTSDQGLSDGERVLRVTADTLNKLLGLSSETLVESHWIGPFGASMLRLRRLQSGAGQALDGVRAALAGQQVDARVQAALDDAQRIVEQCQQELTQRTSEVDEFGWRMSHLAQRLYDTALACRMRPFGDGLGGMARMVRDLGRSLGKQVRLEIEGDATQVDRDILEKLDAPLMHLLRNAVDHGIEMPMDRMDAGKSPEGLIKLSARHAAGMLLIELSDDGAGISLDRLRVEVVQRKLTNSETAARLSEAELLEFLFLSGFSTRGEVTEISGRGVGLDVVQTMVRQLRGAVRIHQTTGQGTRFVLEMPLSLSVVRSLLVEVQGEIYAFPLAYVNHALQVRAEDIEQLEGHQHFRFMDRQIGLVSARQILHAGEPAPGAESVAVVVVGSHDKQYGIAVDRYVGERTLVVQPLDPRLGKVQDVMAGALMDDGTPLLILDVEDMLLSVQKLIEGGRLTRVDGGGAIVQTRRRKRVLVVDDSLTVRELERKLLVNRGFDVAVAVDGMDGWNMLRGEDFDLVVTDVDMPRMDGIELVSRIKADPKLQSLPVMVVSYKDREEDRRRGLDAGADYYLAKGSFHDDALLDAVEDLIGKALT</sequence>
<evidence type="ECO:0000256" key="4">
    <source>
        <dbReference type="ARBA" id="ARBA00022553"/>
    </source>
</evidence>
<feature type="modified residue" description="Phosphohistidine" evidence="9">
    <location>
        <position position="51"/>
    </location>
</feature>
<dbReference type="SMART" id="SM00073">
    <property type="entry name" value="HPT"/>
    <property type="match status" value="1"/>
</dbReference>
<evidence type="ECO:0000256" key="7">
    <source>
        <dbReference type="ARBA" id="ARBA00023012"/>
    </source>
</evidence>
<keyword evidence="7" id="KW-0902">Two-component regulatory system</keyword>
<dbReference type="Pfam" id="PF00072">
    <property type="entry name" value="Response_reg"/>
    <property type="match status" value="1"/>
</dbReference>
<dbReference type="Gene3D" id="1.20.120.160">
    <property type="entry name" value="HPT domain"/>
    <property type="match status" value="1"/>
</dbReference>
<dbReference type="InterPro" id="IPR002545">
    <property type="entry name" value="CheW-lke_dom"/>
</dbReference>
<dbReference type="EC" id="2.7.13.3" evidence="2"/>
<dbReference type="SMART" id="SM00387">
    <property type="entry name" value="HATPase_c"/>
    <property type="match status" value="1"/>
</dbReference>